<dbReference type="Proteomes" id="UP000655208">
    <property type="component" value="Unassembled WGS sequence"/>
</dbReference>
<organism evidence="2 3">
    <name type="scientific">Nakamurella endophytica</name>
    <dbReference type="NCBI Taxonomy" id="1748367"/>
    <lineage>
        <taxon>Bacteria</taxon>
        <taxon>Bacillati</taxon>
        <taxon>Actinomycetota</taxon>
        <taxon>Actinomycetes</taxon>
        <taxon>Nakamurellales</taxon>
        <taxon>Nakamurellaceae</taxon>
        <taxon>Nakamurella</taxon>
    </lineage>
</organism>
<dbReference type="AlphaFoldDB" id="A0A917T272"/>
<evidence type="ECO:0000313" key="2">
    <source>
        <dbReference type="EMBL" id="GGM07903.1"/>
    </source>
</evidence>
<sequence length="102" mass="10913">MTLPTVGRPHAGPVGSPGRPGSRSAPIRGARDPGRLHGYGRSVTTDRGPVRCSVCGATAADPAVLLQWMYEPAAARPAAWTCPDCQRDVLRGIESRLPPEWW</sequence>
<evidence type="ECO:0000256" key="1">
    <source>
        <dbReference type="SAM" id="MobiDB-lite"/>
    </source>
</evidence>
<feature type="region of interest" description="Disordered" evidence="1">
    <location>
        <begin position="1"/>
        <end position="47"/>
    </location>
</feature>
<evidence type="ECO:0000313" key="3">
    <source>
        <dbReference type="Proteomes" id="UP000655208"/>
    </source>
</evidence>
<accession>A0A917T272</accession>
<proteinExistence type="predicted"/>
<protein>
    <submittedName>
        <fullName evidence="2">Uncharacterized protein</fullName>
    </submittedName>
</protein>
<reference evidence="2" key="2">
    <citation type="submission" date="2020-09" db="EMBL/GenBank/DDBJ databases">
        <authorList>
            <person name="Sun Q."/>
            <person name="Zhou Y."/>
        </authorList>
    </citation>
    <scope>NUCLEOTIDE SEQUENCE</scope>
    <source>
        <strain evidence="2">CGMCC 4.7308</strain>
    </source>
</reference>
<keyword evidence="3" id="KW-1185">Reference proteome</keyword>
<feature type="compositionally biased region" description="Low complexity" evidence="1">
    <location>
        <begin position="12"/>
        <end position="28"/>
    </location>
</feature>
<gene>
    <name evidence="2" type="ORF">GCM10011594_29880</name>
</gene>
<reference evidence="2" key="1">
    <citation type="journal article" date="2014" name="Int. J. Syst. Evol. Microbiol.">
        <title>Complete genome sequence of Corynebacterium casei LMG S-19264T (=DSM 44701T), isolated from a smear-ripened cheese.</title>
        <authorList>
            <consortium name="US DOE Joint Genome Institute (JGI-PGF)"/>
            <person name="Walter F."/>
            <person name="Albersmeier A."/>
            <person name="Kalinowski J."/>
            <person name="Ruckert C."/>
        </authorList>
    </citation>
    <scope>NUCLEOTIDE SEQUENCE</scope>
    <source>
        <strain evidence="2">CGMCC 4.7308</strain>
    </source>
</reference>
<comment type="caution">
    <text evidence="2">The sequence shown here is derived from an EMBL/GenBank/DDBJ whole genome shotgun (WGS) entry which is preliminary data.</text>
</comment>
<name>A0A917T272_9ACTN</name>
<dbReference type="EMBL" id="BMNA01000005">
    <property type="protein sequence ID" value="GGM07903.1"/>
    <property type="molecule type" value="Genomic_DNA"/>
</dbReference>